<dbReference type="Proteomes" id="UP001501570">
    <property type="component" value="Unassembled WGS sequence"/>
</dbReference>
<reference evidence="3" key="1">
    <citation type="journal article" date="2019" name="Int. J. Syst. Evol. Microbiol.">
        <title>The Global Catalogue of Microorganisms (GCM) 10K type strain sequencing project: providing services to taxonomists for standard genome sequencing and annotation.</title>
        <authorList>
            <consortium name="The Broad Institute Genomics Platform"/>
            <consortium name="The Broad Institute Genome Sequencing Center for Infectious Disease"/>
            <person name="Wu L."/>
            <person name="Ma J."/>
        </authorList>
    </citation>
    <scope>NUCLEOTIDE SEQUENCE [LARGE SCALE GENOMIC DNA]</scope>
    <source>
        <strain evidence="3">JCM 18304</strain>
    </source>
</reference>
<comment type="caution">
    <text evidence="2">The sequence shown here is derived from an EMBL/GenBank/DDBJ whole genome shotgun (WGS) entry which is preliminary data.</text>
</comment>
<dbReference type="RefSeq" id="WP_345638132.1">
    <property type="nucleotide sequence ID" value="NZ_BAABJQ010000039.1"/>
</dbReference>
<keyword evidence="3" id="KW-1185">Reference proteome</keyword>
<feature type="region of interest" description="Disordered" evidence="1">
    <location>
        <begin position="1"/>
        <end position="31"/>
    </location>
</feature>
<name>A0ABP9SSC4_9ACTN</name>
<accession>A0ABP9SSC4</accession>
<feature type="region of interest" description="Disordered" evidence="1">
    <location>
        <begin position="109"/>
        <end position="143"/>
    </location>
</feature>
<evidence type="ECO:0000256" key="1">
    <source>
        <dbReference type="SAM" id="MobiDB-lite"/>
    </source>
</evidence>
<dbReference type="EMBL" id="BAABJQ010000039">
    <property type="protein sequence ID" value="GAA5199777.1"/>
    <property type="molecule type" value="Genomic_DNA"/>
</dbReference>
<evidence type="ECO:0000313" key="3">
    <source>
        <dbReference type="Proteomes" id="UP001501570"/>
    </source>
</evidence>
<protein>
    <submittedName>
        <fullName evidence="2">Uncharacterized protein</fullName>
    </submittedName>
</protein>
<proteinExistence type="predicted"/>
<evidence type="ECO:0000313" key="2">
    <source>
        <dbReference type="EMBL" id="GAA5199777.1"/>
    </source>
</evidence>
<sequence>MPSQSQGPRQNDPGPVPPPKSPDGQWMDYNNGQGWTWVWNGSWSQNSDGTFTWNAHKEPDPNLVKQWGHAAVTDVQQDPTGVRNKGSWHVYGKGAQWVWGDDPNQNDLHAYSYDELTDPDHLPNNAQHPSYDGNKPPPPDVVAPELKDTWGGVAPDVTGKNIVSADNGSGSPQQVTSPPHHAAYLVQPGGIRDVENTVLAEIDANLANYDSLKTAVANALPDGLYMPNMVGEMTHTQDRLLLNVGDTLELTGQFTRALNNAAQLYARADLDSFLPADGGPPPATPGPNG</sequence>
<organism evidence="2 3">
    <name type="scientific">Rugosimonospora acidiphila</name>
    <dbReference type="NCBI Taxonomy" id="556531"/>
    <lineage>
        <taxon>Bacteria</taxon>
        <taxon>Bacillati</taxon>
        <taxon>Actinomycetota</taxon>
        <taxon>Actinomycetes</taxon>
        <taxon>Micromonosporales</taxon>
        <taxon>Micromonosporaceae</taxon>
        <taxon>Rugosimonospora</taxon>
    </lineage>
</organism>
<gene>
    <name evidence="2" type="ORF">GCM10023322_76190</name>
</gene>